<dbReference type="CDD" id="cd00831">
    <property type="entry name" value="CHS_like"/>
    <property type="match status" value="1"/>
</dbReference>
<feature type="domain" description="Chalcone/stilbene synthase C-terminal" evidence="6">
    <location>
        <begin position="239"/>
        <end position="352"/>
    </location>
</feature>
<sequence>MLDRLSPAAPRTAPRQGAGPVFDVTLAGIGTAVPPHALPQDLVQRTAARLLGPRYPQFERLRTAFDNAGVDIRYSVVPPDWFEGDHGWSDRNAAYLAGATALFRDAATRALTDAGIAAEEVDTIVSISSTGIATPSLEAQVHAEMGFRRDVRRVPVFGLGCAGGVTGLAIARRLAAADPGSRVLMVAVEACSLSFRTDRLQKADIIATVLFGDGAAAAVLQAGGEGRVRLAEGHEHLWPDTLPIMGWDVDDTALGVIFDRSIPEFAAAEFRNGAEAMLSAAGLASADLDRLVCHPGGAKVVEAIEAAMELPPGTLGAERRVLRKAGNMSAPTALFVLEEVLEEGLTGTMALTALGPGFTASLIPMQVG</sequence>
<dbReference type="EMBL" id="FQYO01000005">
    <property type="protein sequence ID" value="SHJ16294.1"/>
    <property type="molecule type" value="Genomic_DNA"/>
</dbReference>
<evidence type="ECO:0000256" key="3">
    <source>
        <dbReference type="ARBA" id="ARBA00023315"/>
    </source>
</evidence>
<evidence type="ECO:0000313" key="8">
    <source>
        <dbReference type="Proteomes" id="UP000184292"/>
    </source>
</evidence>
<dbReference type="GO" id="GO:0016747">
    <property type="term" value="F:acyltransferase activity, transferring groups other than amino-acyl groups"/>
    <property type="evidence" value="ECO:0007669"/>
    <property type="project" value="InterPro"/>
</dbReference>
<dbReference type="PANTHER" id="PTHR11877">
    <property type="entry name" value="HYDROXYMETHYLGLUTARYL-COA SYNTHASE"/>
    <property type="match status" value="1"/>
</dbReference>
<dbReference type="InterPro" id="IPR012328">
    <property type="entry name" value="Chalcone/stilbene_synt_C"/>
</dbReference>
<dbReference type="Pfam" id="PF02797">
    <property type="entry name" value="Chal_sti_synt_C"/>
    <property type="match status" value="1"/>
</dbReference>
<evidence type="ECO:0000259" key="6">
    <source>
        <dbReference type="Pfam" id="PF02797"/>
    </source>
</evidence>
<organism evidence="7 8">
    <name type="scientific">Wenxinia saemankumensis</name>
    <dbReference type="NCBI Taxonomy" id="1447782"/>
    <lineage>
        <taxon>Bacteria</taxon>
        <taxon>Pseudomonadati</taxon>
        <taxon>Pseudomonadota</taxon>
        <taxon>Alphaproteobacteria</taxon>
        <taxon>Rhodobacterales</taxon>
        <taxon>Roseobacteraceae</taxon>
        <taxon>Wenxinia</taxon>
    </lineage>
</organism>
<keyword evidence="8" id="KW-1185">Reference proteome</keyword>
<dbReference type="Gene3D" id="3.40.47.10">
    <property type="match status" value="2"/>
</dbReference>
<protein>
    <submittedName>
        <fullName evidence="7">(2-(2,4-dihydroxy-6-methylphenyl)-2-oxoethyl)-4-hydroxy-2-pyrone synthase</fullName>
    </submittedName>
</protein>
<evidence type="ECO:0000259" key="5">
    <source>
        <dbReference type="Pfam" id="PF00195"/>
    </source>
</evidence>
<dbReference type="PANTHER" id="PTHR11877:SF99">
    <property type="entry name" value="1,3,6,8-TETRAHYDROXYNAPHTHALENE SYNTHASE"/>
    <property type="match status" value="1"/>
</dbReference>
<accession>A0A1M6H2C9</accession>
<dbReference type="InterPro" id="IPR011141">
    <property type="entry name" value="Polyketide_synthase_type-III"/>
</dbReference>
<reference evidence="7 8" key="1">
    <citation type="submission" date="2016-11" db="EMBL/GenBank/DDBJ databases">
        <authorList>
            <person name="Jaros S."/>
            <person name="Januszkiewicz K."/>
            <person name="Wedrychowicz H."/>
        </authorList>
    </citation>
    <scope>NUCLEOTIDE SEQUENCE [LARGE SCALE GENOMIC DNA]</scope>
    <source>
        <strain evidence="7 8">DSM 100565</strain>
    </source>
</reference>
<name>A0A1M6H2C9_9RHOB</name>
<dbReference type="InterPro" id="IPR016039">
    <property type="entry name" value="Thiolase-like"/>
</dbReference>
<keyword evidence="2" id="KW-0808">Transferase</keyword>
<evidence type="ECO:0000313" key="7">
    <source>
        <dbReference type="EMBL" id="SHJ16294.1"/>
    </source>
</evidence>
<feature type="active site" description="Acyl-thioester intermediate" evidence="4">
    <location>
        <position position="161"/>
    </location>
</feature>
<dbReference type="STRING" id="1447782.SAMN05444417_3065"/>
<dbReference type="AlphaFoldDB" id="A0A1M6H2C9"/>
<dbReference type="RefSeq" id="WP_244526376.1">
    <property type="nucleotide sequence ID" value="NZ_FQYO01000005.1"/>
</dbReference>
<dbReference type="GO" id="GO:0030639">
    <property type="term" value="P:polyketide biosynthetic process"/>
    <property type="evidence" value="ECO:0007669"/>
    <property type="project" value="TreeGrafter"/>
</dbReference>
<comment type="similarity">
    <text evidence="1">Belongs to the thiolase-like superfamily. Chalcone/stilbene synthases family.</text>
</comment>
<evidence type="ECO:0000256" key="4">
    <source>
        <dbReference type="PIRSR" id="PIRSR000451-1"/>
    </source>
</evidence>
<dbReference type="PIRSF" id="PIRSF000451">
    <property type="entry name" value="PKS_III"/>
    <property type="match status" value="1"/>
</dbReference>
<dbReference type="Proteomes" id="UP000184292">
    <property type="component" value="Unassembled WGS sequence"/>
</dbReference>
<keyword evidence="3" id="KW-0012">Acyltransferase</keyword>
<evidence type="ECO:0000256" key="2">
    <source>
        <dbReference type="ARBA" id="ARBA00022679"/>
    </source>
</evidence>
<gene>
    <name evidence="7" type="ORF">SAMN05444417_3065</name>
</gene>
<dbReference type="SUPFAM" id="SSF53901">
    <property type="entry name" value="Thiolase-like"/>
    <property type="match status" value="2"/>
</dbReference>
<dbReference type="Pfam" id="PF00195">
    <property type="entry name" value="Chal_sti_synt_N"/>
    <property type="match status" value="1"/>
</dbReference>
<dbReference type="InterPro" id="IPR001099">
    <property type="entry name" value="Chalcone/stilbene_synt_N"/>
</dbReference>
<proteinExistence type="inferred from homology"/>
<feature type="domain" description="Chalcone/stilbene synthase N-terminal" evidence="5">
    <location>
        <begin position="84"/>
        <end position="222"/>
    </location>
</feature>
<evidence type="ECO:0000256" key="1">
    <source>
        <dbReference type="ARBA" id="ARBA00005531"/>
    </source>
</evidence>